<dbReference type="InterPro" id="IPR023796">
    <property type="entry name" value="Serpin_dom"/>
</dbReference>
<evidence type="ECO:0000256" key="1">
    <source>
        <dbReference type="ARBA" id="ARBA00009500"/>
    </source>
</evidence>
<dbReference type="PANTHER" id="PTHR11461:SF211">
    <property type="entry name" value="GH10112P-RELATED"/>
    <property type="match status" value="1"/>
</dbReference>
<accession>A0A1W0WXI4</accession>
<dbReference type="PANTHER" id="PTHR11461">
    <property type="entry name" value="SERINE PROTEASE INHIBITOR, SERPIN"/>
    <property type="match status" value="1"/>
</dbReference>
<feature type="domain" description="Serpin" evidence="4">
    <location>
        <begin position="31"/>
        <end position="396"/>
    </location>
</feature>
<dbReference type="OrthoDB" id="671595at2759"/>
<sequence>MGFSCSLTTVVTISLAIGFSYCLQAPNKFAVELYKSVAKTGGTDKNVALSPFSAEAALSMTYVGAAGTTKSELASVLGLGDDGVATLARKFKSINAGSQDYVLQSANGIFLEKTYEILSNFRSSVTNDFRANISTVDFVNQADQSRVRINSFVEEKTNNKIRDLFSAGSLDSDTRLVLVNAVYFKAQWEKKFEKDLTKEQPFTLANGQQKQVQLMNLGFDQFVPYAKVAELDGAQVVELQYAGDETSMVVILPRKESGLRALEGSLTAATLKSTLEKLSQREVNVFLPKFKVETDYNLVEELKAMGIKAAFEETADFSLISSQGALKISKVVQKVFVNVDENGTEAAAATGVQMMLESAMFSPDEPVTFRVDRPFLYLIRHKATNSVLFLGKVADPTVENTSKYAEVACPSGTLFCLSVNGMIHRDEGVPGNVPGNVTIL</sequence>
<keyword evidence="6" id="KW-1185">Reference proteome</keyword>
<dbReference type="AlphaFoldDB" id="A0A1W0WXI4"/>
<dbReference type="InterPro" id="IPR023795">
    <property type="entry name" value="Serpin_CS"/>
</dbReference>
<dbReference type="InterPro" id="IPR000215">
    <property type="entry name" value="Serpin_fam"/>
</dbReference>
<name>A0A1W0WXI4_HYPEX</name>
<dbReference type="EMBL" id="MTYJ01000035">
    <property type="protein sequence ID" value="OQV19907.1"/>
    <property type="molecule type" value="Genomic_DNA"/>
</dbReference>
<reference evidence="6" key="1">
    <citation type="submission" date="2017-01" db="EMBL/GenBank/DDBJ databases">
        <title>Comparative genomics of anhydrobiosis in the tardigrade Hypsibius dujardini.</title>
        <authorList>
            <person name="Yoshida Y."/>
            <person name="Koutsovoulos G."/>
            <person name="Laetsch D."/>
            <person name="Stevens L."/>
            <person name="Kumar S."/>
            <person name="Horikawa D."/>
            <person name="Ishino K."/>
            <person name="Komine S."/>
            <person name="Tomita M."/>
            <person name="Blaxter M."/>
            <person name="Arakawa K."/>
        </authorList>
    </citation>
    <scope>NUCLEOTIDE SEQUENCE [LARGE SCALE GENOMIC DNA]</scope>
    <source>
        <strain evidence="6">Z151</strain>
    </source>
</reference>
<protein>
    <submittedName>
        <fullName evidence="5">Serpin B9</fullName>
    </submittedName>
</protein>
<dbReference type="Gene3D" id="3.30.497.10">
    <property type="entry name" value="Antithrombin, subunit I, domain 2"/>
    <property type="match status" value="1"/>
</dbReference>
<gene>
    <name evidence="5" type="ORF">BV898_06175</name>
</gene>
<evidence type="ECO:0000256" key="2">
    <source>
        <dbReference type="RuleBase" id="RU000411"/>
    </source>
</evidence>
<dbReference type="CDD" id="cd19590">
    <property type="entry name" value="serpin_thermopin-like"/>
    <property type="match status" value="1"/>
</dbReference>
<evidence type="ECO:0000313" key="6">
    <source>
        <dbReference type="Proteomes" id="UP000192578"/>
    </source>
</evidence>
<dbReference type="PROSITE" id="PS00284">
    <property type="entry name" value="SERPIN"/>
    <property type="match status" value="1"/>
</dbReference>
<dbReference type="InterPro" id="IPR036186">
    <property type="entry name" value="Serpin_sf"/>
</dbReference>
<comment type="similarity">
    <text evidence="1 2">Belongs to the serpin family.</text>
</comment>
<evidence type="ECO:0000313" key="5">
    <source>
        <dbReference type="EMBL" id="OQV19907.1"/>
    </source>
</evidence>
<feature type="chain" id="PRO_5012122212" evidence="3">
    <location>
        <begin position="23"/>
        <end position="440"/>
    </location>
</feature>
<dbReference type="Gene3D" id="2.30.39.10">
    <property type="entry name" value="Alpha-1-antitrypsin, domain 1"/>
    <property type="match status" value="1"/>
</dbReference>
<proteinExistence type="inferred from homology"/>
<dbReference type="SUPFAM" id="SSF56574">
    <property type="entry name" value="Serpins"/>
    <property type="match status" value="1"/>
</dbReference>
<dbReference type="Proteomes" id="UP000192578">
    <property type="component" value="Unassembled WGS sequence"/>
</dbReference>
<organism evidence="5 6">
    <name type="scientific">Hypsibius exemplaris</name>
    <name type="common">Freshwater tardigrade</name>
    <dbReference type="NCBI Taxonomy" id="2072580"/>
    <lineage>
        <taxon>Eukaryota</taxon>
        <taxon>Metazoa</taxon>
        <taxon>Ecdysozoa</taxon>
        <taxon>Tardigrada</taxon>
        <taxon>Eutardigrada</taxon>
        <taxon>Parachela</taxon>
        <taxon>Hypsibioidea</taxon>
        <taxon>Hypsibiidae</taxon>
        <taxon>Hypsibius</taxon>
    </lineage>
</organism>
<dbReference type="GO" id="GO:0004867">
    <property type="term" value="F:serine-type endopeptidase inhibitor activity"/>
    <property type="evidence" value="ECO:0007669"/>
    <property type="project" value="InterPro"/>
</dbReference>
<dbReference type="SMART" id="SM00093">
    <property type="entry name" value="SERPIN"/>
    <property type="match status" value="1"/>
</dbReference>
<keyword evidence="3" id="KW-0732">Signal</keyword>
<dbReference type="InterPro" id="IPR042178">
    <property type="entry name" value="Serpin_sf_1"/>
</dbReference>
<dbReference type="Pfam" id="PF00079">
    <property type="entry name" value="Serpin"/>
    <property type="match status" value="1"/>
</dbReference>
<comment type="caution">
    <text evidence="5">The sequence shown here is derived from an EMBL/GenBank/DDBJ whole genome shotgun (WGS) entry which is preliminary data.</text>
</comment>
<dbReference type="InterPro" id="IPR042185">
    <property type="entry name" value="Serpin_sf_2"/>
</dbReference>
<feature type="signal peptide" evidence="3">
    <location>
        <begin position="1"/>
        <end position="22"/>
    </location>
</feature>
<evidence type="ECO:0000256" key="3">
    <source>
        <dbReference type="SAM" id="SignalP"/>
    </source>
</evidence>
<evidence type="ECO:0000259" key="4">
    <source>
        <dbReference type="SMART" id="SM00093"/>
    </source>
</evidence>
<dbReference type="GO" id="GO:0005615">
    <property type="term" value="C:extracellular space"/>
    <property type="evidence" value="ECO:0007669"/>
    <property type="project" value="InterPro"/>
</dbReference>